<dbReference type="OrthoDB" id="1100725at2"/>
<protein>
    <submittedName>
        <fullName evidence="2">Uncharacterized protein</fullName>
    </submittedName>
</protein>
<evidence type="ECO:0000256" key="1">
    <source>
        <dbReference type="SAM" id="MobiDB-lite"/>
    </source>
</evidence>
<organism evidence="2 3">
    <name type="scientific">Arachidicoccus ginsenosidivorans</name>
    <dbReference type="NCBI Taxonomy" id="496057"/>
    <lineage>
        <taxon>Bacteria</taxon>
        <taxon>Pseudomonadati</taxon>
        <taxon>Bacteroidota</taxon>
        <taxon>Chitinophagia</taxon>
        <taxon>Chitinophagales</taxon>
        <taxon>Chitinophagaceae</taxon>
        <taxon>Arachidicoccus</taxon>
    </lineage>
</organism>
<feature type="region of interest" description="Disordered" evidence="1">
    <location>
        <begin position="225"/>
        <end position="272"/>
    </location>
</feature>
<dbReference type="AlphaFoldDB" id="A0A5B8VM31"/>
<dbReference type="RefSeq" id="WP_146783449.1">
    <property type="nucleotide sequence ID" value="NZ_CP042434.1"/>
</dbReference>
<feature type="compositionally biased region" description="Polar residues" evidence="1">
    <location>
        <begin position="234"/>
        <end position="258"/>
    </location>
</feature>
<sequence>MEKPEINLESVHRLIDSLQSQAKDGNVQDMLSATQRLLAELQQIHLNNGHAAPRHASVSVVMPFAGKPVERHVALAAPTAPLSAPLAEGDALLQPPTILTEAVPAAATDSHSFGKVEPIASSIPVPPRDITIEAAKQAPVTQNTPEPASTTHTEPIQKELFTLQPENEDLSFTPLQAAEYPTSVPEDSPQIQQAIQQEQQDHGEPTVKQASVEAAQANAANVQPPLTQAPDFTANGQSENPAEQESPVPASNNTQENITAAEPDPENSADEVQADKRRHLAFIHENFSTWADYGMPGGVEAPTLVQNQPLTKEIDNSYNSSYQQQHYQELNEQLSQPEEEWAHKMQSTPIENLASAIGINDRYLFISELFRGDESMYERSIITLNKFNSFPEAHAWSERELRLKLGWDTQNPITKQFEQLIERRFMSRS</sequence>
<accession>A0A5B8VM31</accession>
<evidence type="ECO:0000313" key="3">
    <source>
        <dbReference type="Proteomes" id="UP000321291"/>
    </source>
</evidence>
<dbReference type="KEGG" id="agi:FSB73_14110"/>
<gene>
    <name evidence="2" type="ORF">FSB73_14110</name>
</gene>
<dbReference type="EMBL" id="CP042434">
    <property type="protein sequence ID" value="QEC72644.1"/>
    <property type="molecule type" value="Genomic_DNA"/>
</dbReference>
<proteinExistence type="predicted"/>
<keyword evidence="3" id="KW-1185">Reference proteome</keyword>
<dbReference type="Proteomes" id="UP000321291">
    <property type="component" value="Chromosome"/>
</dbReference>
<name>A0A5B8VM31_9BACT</name>
<feature type="region of interest" description="Disordered" evidence="1">
    <location>
        <begin position="180"/>
        <end position="209"/>
    </location>
</feature>
<reference evidence="2 3" key="1">
    <citation type="journal article" date="2017" name="Int. J. Syst. Evol. Microbiol.">
        <title>Arachidicoccus ginsenosidivorans sp. nov., with ginsenoside-converting activity isolated from ginseng cultivating soil.</title>
        <authorList>
            <person name="Siddiqi M.Z."/>
            <person name="Aslam Z."/>
            <person name="Im W.T."/>
        </authorList>
    </citation>
    <scope>NUCLEOTIDE SEQUENCE [LARGE SCALE GENOMIC DNA]</scope>
    <source>
        <strain evidence="2 3">Gsoil 809</strain>
    </source>
</reference>
<evidence type="ECO:0000313" key="2">
    <source>
        <dbReference type="EMBL" id="QEC72644.1"/>
    </source>
</evidence>